<dbReference type="EMBL" id="CP016250">
    <property type="protein sequence ID" value="ANQ10223.1"/>
    <property type="molecule type" value="Genomic_DNA"/>
</dbReference>
<dbReference type="HAMAP" id="MF_00261">
    <property type="entry name" value="RNApol_arch_Rpo11"/>
    <property type="match status" value="1"/>
</dbReference>
<organism evidence="7 8">
    <name type="scientific">Plasmodium coatneyi</name>
    <dbReference type="NCBI Taxonomy" id="208452"/>
    <lineage>
        <taxon>Eukaryota</taxon>
        <taxon>Sar</taxon>
        <taxon>Alveolata</taxon>
        <taxon>Apicomplexa</taxon>
        <taxon>Aconoidasida</taxon>
        <taxon>Haemosporida</taxon>
        <taxon>Plasmodiidae</taxon>
        <taxon>Plasmodium</taxon>
    </lineage>
</organism>
<dbReference type="KEGG" id="pcot:PCOAH_00037720"/>
<dbReference type="InterPro" id="IPR036603">
    <property type="entry name" value="RBP11-like"/>
</dbReference>
<keyword evidence="8" id="KW-1185">Reference proteome</keyword>
<dbReference type="CDD" id="cd06926">
    <property type="entry name" value="RNAP_II_RPB11"/>
    <property type="match status" value="1"/>
</dbReference>
<dbReference type="SUPFAM" id="SSF55257">
    <property type="entry name" value="RBP11-like subunits of RNA polymerase"/>
    <property type="match status" value="1"/>
</dbReference>
<dbReference type="InterPro" id="IPR037685">
    <property type="entry name" value="RBP11"/>
</dbReference>
<dbReference type="GO" id="GO:0005665">
    <property type="term" value="C:RNA polymerase II, core complex"/>
    <property type="evidence" value="ECO:0007669"/>
    <property type="project" value="InterPro"/>
</dbReference>
<proteinExistence type="inferred from homology"/>
<dbReference type="Pfam" id="PF13656">
    <property type="entry name" value="RNA_pol_L_2"/>
    <property type="match status" value="1"/>
</dbReference>
<feature type="domain" description="DNA-directed RNA polymerase RBP11-like dimerisation" evidence="6">
    <location>
        <begin position="37"/>
        <end position="107"/>
    </location>
</feature>
<dbReference type="Gene3D" id="3.30.1360.10">
    <property type="entry name" value="RNA polymerase, RBP11-like subunit"/>
    <property type="match status" value="1"/>
</dbReference>
<evidence type="ECO:0000256" key="1">
    <source>
        <dbReference type="ARBA" id="ARBA00004123"/>
    </source>
</evidence>
<name>A0A1B1E5C3_9APIC</name>
<dbReference type="InterPro" id="IPR008193">
    <property type="entry name" value="RNA_pol_Rpb11_13-16kDa_CS"/>
</dbReference>
<evidence type="ECO:0000256" key="5">
    <source>
        <dbReference type="ARBA" id="ARBA00025751"/>
    </source>
</evidence>
<dbReference type="GO" id="GO:0003899">
    <property type="term" value="F:DNA-directed RNA polymerase activity"/>
    <property type="evidence" value="ECO:0007669"/>
    <property type="project" value="InterPro"/>
</dbReference>
<protein>
    <submittedName>
        <fullName evidence="7">DNA-directed RNA polymerase 2</fullName>
    </submittedName>
</protein>
<comment type="similarity">
    <text evidence="5">Belongs to the archaeal Rpo11/eukaryotic RPB11/RPC19 RNA polymerase subunit family.</text>
</comment>
<keyword evidence="2 7" id="KW-0240">DNA-directed RNA polymerase</keyword>
<dbReference type="Proteomes" id="UP000092716">
    <property type="component" value="Chromosome 12"/>
</dbReference>
<evidence type="ECO:0000259" key="6">
    <source>
        <dbReference type="Pfam" id="PF13656"/>
    </source>
</evidence>
<evidence type="ECO:0000256" key="2">
    <source>
        <dbReference type="ARBA" id="ARBA00022478"/>
    </source>
</evidence>
<dbReference type="GO" id="GO:0006366">
    <property type="term" value="P:transcription by RNA polymerase II"/>
    <property type="evidence" value="ECO:0007669"/>
    <property type="project" value="InterPro"/>
</dbReference>
<dbReference type="AlphaFoldDB" id="A0A1B1E5C3"/>
<evidence type="ECO:0000313" key="8">
    <source>
        <dbReference type="Proteomes" id="UP000092716"/>
    </source>
</evidence>
<dbReference type="InterPro" id="IPR022905">
    <property type="entry name" value="Rpo11-like"/>
</dbReference>
<gene>
    <name evidence="7" type="ORF">PCOAH_00037720</name>
</gene>
<evidence type="ECO:0000256" key="3">
    <source>
        <dbReference type="ARBA" id="ARBA00023163"/>
    </source>
</evidence>
<dbReference type="GeneID" id="30910503"/>
<accession>A0A1B1E5C3</accession>
<dbReference type="PANTHER" id="PTHR13946">
    <property type="entry name" value="DNA-DIRECTED RNA POLYMERASE I,II,III"/>
    <property type="match status" value="1"/>
</dbReference>
<dbReference type="PROSITE" id="PS01154">
    <property type="entry name" value="RNA_POL_L_13KD"/>
    <property type="match status" value="1"/>
</dbReference>
<dbReference type="VEuPathDB" id="PlasmoDB:PCOAH_00037720"/>
<dbReference type="GO" id="GO:0046983">
    <property type="term" value="F:protein dimerization activity"/>
    <property type="evidence" value="ECO:0007669"/>
    <property type="project" value="InterPro"/>
</dbReference>
<dbReference type="GO" id="GO:0003677">
    <property type="term" value="F:DNA binding"/>
    <property type="evidence" value="ECO:0007669"/>
    <property type="project" value="InterPro"/>
</dbReference>
<comment type="subcellular location">
    <subcellularLocation>
        <location evidence="1">Nucleus</location>
    </subcellularLocation>
</comment>
<dbReference type="PANTHER" id="PTHR13946:SF16">
    <property type="entry name" value="DNA-DIRECTED RNA POLYMERASE II SUBUNIT RPB11"/>
    <property type="match status" value="1"/>
</dbReference>
<keyword evidence="4" id="KW-0539">Nucleus</keyword>
<dbReference type="InterPro" id="IPR009025">
    <property type="entry name" value="RBP11-like_dimer"/>
</dbReference>
<dbReference type="OrthoDB" id="10248581at2759"/>
<evidence type="ECO:0000256" key="4">
    <source>
        <dbReference type="ARBA" id="ARBA00023242"/>
    </source>
</evidence>
<dbReference type="RefSeq" id="XP_019916918.1">
    <property type="nucleotide sequence ID" value="XM_020060563.1"/>
</dbReference>
<sequence>MSVPTLSNKPENIDLLVLPPGEKKVSCEISEKGDCNIFTIKLEDHTIGNLIKQALCQDPQVTFAAYRQPHPLQNTIEITIKPKGYAGVKLLSDNVNSLLSDVSQLRETFKVIKINGRKKKKVKKVQRYKDKSVYYADE</sequence>
<reference evidence="8" key="1">
    <citation type="submission" date="2016-06" db="EMBL/GenBank/DDBJ databases">
        <title>First high quality genome sequence of Plasmodium coatneyi using continuous long reads from single molecule, real-time sequencing.</title>
        <authorList>
            <person name="Chien J.-T."/>
            <person name="Pakala S.B."/>
            <person name="Geraldo J.A."/>
            <person name="Lapp S.A."/>
            <person name="Barnwell J.W."/>
            <person name="Kissinger J.C."/>
            <person name="Galinski M.R."/>
            <person name="Humphrey J.C."/>
        </authorList>
    </citation>
    <scope>NUCLEOTIDE SEQUENCE [LARGE SCALE GENOMIC DNA]</scope>
    <source>
        <strain evidence="8">Hackeri</strain>
    </source>
</reference>
<keyword evidence="3" id="KW-0804">Transcription</keyword>
<evidence type="ECO:0000313" key="7">
    <source>
        <dbReference type="EMBL" id="ANQ10223.1"/>
    </source>
</evidence>